<evidence type="ECO:0000313" key="1">
    <source>
        <dbReference type="EMBL" id="KAJ2977578.1"/>
    </source>
</evidence>
<gene>
    <name evidence="1" type="ORF">NQ176_g4295</name>
</gene>
<evidence type="ECO:0000313" key="2">
    <source>
        <dbReference type="Proteomes" id="UP001143910"/>
    </source>
</evidence>
<sequence>MATETDSGEVPRSTSRYRTLRGKSISSPRVLDIFRDSSGSQDSSPLRRLRASSVHSMRGFKAENNAPDVPPLPSYALTPKPVNIPPPPTFKNRDDLKRPESAAQAVAAPDDLQEPFHSEPYENHPSPTQQPKSKPKLLGFGKKDLAEAEPLPTAPVYMEPDVQQAIAEQKKKDLARLQATLSTPPPKHKSSLLSLFSRSKKAATPTIAHPDTPSSIATTVFTSRANSLETASNPDSIKFLDSIEKIASPSTSTPNYTPVIHTQPSFERVSNDTLVPGFTANANGKRVAVRCQSSTINLPVTLETNSVDILLMASTMMRHHINPGTSVVVESYLMLGLERRLRRYERIRDVMNSWDKDHENSLLILTCPASMTDHDLDIDAVPNVDDSPSGFSLQLYQSSRPGKWNKRWVTLLENGQMFASKTADGLPGDPSTTMLCHMSESDIYSPKEAEMRQTLKPPKQFCYAIKSQQRSAVFHDEDSFVHFFSTDNEEVATQFYESVHRWRSWHLVSRKLALDRKLNAPAPQIMFDSNNGSDTSCDDAKLDSEPSSATSSFRIGSFQPLIDMDNISKLAAEARKLLPKPPVAQPVLPPSVETKKETHPPEPDFPPPATPVSKGNTPQAAKPGFEGAQRTDKSHGSSPGQAYTSPPPQADNS</sequence>
<comment type="caution">
    <text evidence="1">The sequence shown here is derived from an EMBL/GenBank/DDBJ whole genome shotgun (WGS) entry which is preliminary data.</text>
</comment>
<proteinExistence type="predicted"/>
<accession>A0ACC1NEX0</accession>
<dbReference type="Proteomes" id="UP001143910">
    <property type="component" value="Unassembled WGS sequence"/>
</dbReference>
<keyword evidence="2" id="KW-1185">Reference proteome</keyword>
<reference evidence="1" key="1">
    <citation type="submission" date="2022-08" db="EMBL/GenBank/DDBJ databases">
        <title>Genome Sequence of Lecanicillium fungicola.</title>
        <authorList>
            <person name="Buettner E."/>
        </authorList>
    </citation>
    <scope>NUCLEOTIDE SEQUENCE</scope>
    <source>
        <strain evidence="1">Babe33</strain>
    </source>
</reference>
<protein>
    <submittedName>
        <fullName evidence="1">Uncharacterized protein</fullName>
    </submittedName>
</protein>
<name>A0ACC1NEX0_9HYPO</name>
<organism evidence="1 2">
    <name type="scientific">Zarea fungicola</name>
    <dbReference type="NCBI Taxonomy" id="93591"/>
    <lineage>
        <taxon>Eukaryota</taxon>
        <taxon>Fungi</taxon>
        <taxon>Dikarya</taxon>
        <taxon>Ascomycota</taxon>
        <taxon>Pezizomycotina</taxon>
        <taxon>Sordariomycetes</taxon>
        <taxon>Hypocreomycetidae</taxon>
        <taxon>Hypocreales</taxon>
        <taxon>Cordycipitaceae</taxon>
        <taxon>Zarea</taxon>
    </lineage>
</organism>
<dbReference type="EMBL" id="JANJQO010000458">
    <property type="protein sequence ID" value="KAJ2977578.1"/>
    <property type="molecule type" value="Genomic_DNA"/>
</dbReference>